<dbReference type="AlphaFoldDB" id="A0AA38SDC5"/>
<comment type="caution">
    <text evidence="1">The sequence shown here is derived from an EMBL/GenBank/DDBJ whole genome shotgun (WGS) entry which is preliminary data.</text>
</comment>
<organism evidence="1 2">
    <name type="scientific">Centaurea solstitialis</name>
    <name type="common">yellow star-thistle</name>
    <dbReference type="NCBI Taxonomy" id="347529"/>
    <lineage>
        <taxon>Eukaryota</taxon>
        <taxon>Viridiplantae</taxon>
        <taxon>Streptophyta</taxon>
        <taxon>Embryophyta</taxon>
        <taxon>Tracheophyta</taxon>
        <taxon>Spermatophyta</taxon>
        <taxon>Magnoliopsida</taxon>
        <taxon>eudicotyledons</taxon>
        <taxon>Gunneridae</taxon>
        <taxon>Pentapetalae</taxon>
        <taxon>asterids</taxon>
        <taxon>campanulids</taxon>
        <taxon>Asterales</taxon>
        <taxon>Asteraceae</taxon>
        <taxon>Carduoideae</taxon>
        <taxon>Cardueae</taxon>
        <taxon>Centaureinae</taxon>
        <taxon>Centaurea</taxon>
    </lineage>
</organism>
<accession>A0AA38SDC5</accession>
<evidence type="ECO:0000313" key="1">
    <source>
        <dbReference type="EMBL" id="KAJ9536748.1"/>
    </source>
</evidence>
<keyword evidence="2" id="KW-1185">Reference proteome</keyword>
<reference evidence="1" key="1">
    <citation type="submission" date="2023-03" db="EMBL/GenBank/DDBJ databases">
        <title>Chromosome-scale reference genome and RAD-based genetic map of yellow starthistle (Centaurea solstitialis) reveal putative structural variation and QTLs associated with invader traits.</title>
        <authorList>
            <person name="Reatini B."/>
            <person name="Cang F.A."/>
            <person name="Jiang Q."/>
            <person name="Mckibben M.T.W."/>
            <person name="Barker M.S."/>
            <person name="Rieseberg L.H."/>
            <person name="Dlugosch K.M."/>
        </authorList>
    </citation>
    <scope>NUCLEOTIDE SEQUENCE</scope>
    <source>
        <strain evidence="1">CAN-66</strain>
        <tissue evidence="1">Leaf</tissue>
    </source>
</reference>
<dbReference type="EMBL" id="JARYMX010000010">
    <property type="protein sequence ID" value="KAJ9536748.1"/>
    <property type="molecule type" value="Genomic_DNA"/>
</dbReference>
<name>A0AA38SDC5_9ASTR</name>
<sequence>MVAGGRQCFKRVVVDGSLEGWWMALAQKVAVDGGSEEGTTTCRPLTPRTTLRDVTANALVKNNGSLDKTHHSDLAPTVSKLFSRLQDFLRPLQASAPVPVVR</sequence>
<proteinExistence type="predicted"/>
<protein>
    <submittedName>
        <fullName evidence="1">Uncharacterized protein</fullName>
    </submittedName>
</protein>
<evidence type="ECO:0000313" key="2">
    <source>
        <dbReference type="Proteomes" id="UP001172457"/>
    </source>
</evidence>
<dbReference type="Proteomes" id="UP001172457">
    <property type="component" value="Unassembled WGS sequence"/>
</dbReference>
<gene>
    <name evidence="1" type="ORF">OSB04_un000052</name>
</gene>